<evidence type="ECO:0000259" key="7">
    <source>
        <dbReference type="PROSITE" id="PS50109"/>
    </source>
</evidence>
<keyword evidence="6" id="KW-1133">Transmembrane helix</keyword>
<dbReference type="PROSITE" id="PS50113">
    <property type="entry name" value="PAC"/>
    <property type="match status" value="3"/>
</dbReference>
<dbReference type="EC" id="2.7.13.3" evidence="2"/>
<dbReference type="Pfam" id="PF08448">
    <property type="entry name" value="PAS_4"/>
    <property type="match status" value="2"/>
</dbReference>
<evidence type="ECO:0000256" key="1">
    <source>
        <dbReference type="ARBA" id="ARBA00000085"/>
    </source>
</evidence>
<dbReference type="InterPro" id="IPR036890">
    <property type="entry name" value="HATPase_C_sf"/>
</dbReference>
<feature type="transmembrane region" description="Helical" evidence="6">
    <location>
        <begin position="151"/>
        <end position="171"/>
    </location>
</feature>
<dbReference type="CDD" id="cd00075">
    <property type="entry name" value="HATPase"/>
    <property type="match status" value="1"/>
</dbReference>
<feature type="transmembrane region" description="Helical" evidence="6">
    <location>
        <begin position="84"/>
        <end position="103"/>
    </location>
</feature>
<dbReference type="SMART" id="SM00091">
    <property type="entry name" value="PAS"/>
    <property type="match status" value="5"/>
</dbReference>
<feature type="domain" description="PAS" evidence="8">
    <location>
        <begin position="403"/>
        <end position="444"/>
    </location>
</feature>
<sequence length="1134" mass="126911">MQKINSIKYFGFLADWTRMGEEKAKTKFNLPWFFSVILILAVFYSVSRYNYLLFHFMAEIFSVIIACMVFVLAWHSRRYADNHYFVWLGIAYLFIAGLDLLHASSYSGMNIFKGFNSNTPTQLWIAARYLEALALLAAPLFLSGKISIGKTFAGFSAIFILISAAIFSSYFPDAFITGSGLTPFKVVSEYVISFILSAAIMFTAAKRGYFQKNVFSLLIASMSFTVLSELSFTLYQDPYGLFNALGHYFKIISFYLIYRSIVITGLRDPQSIIFNKLKASEGAFRKSEERFRGTLDNMLEGCQIIGFDWRYLYVNNTAALHGRAVKEDLIGRTMMEAYPDIEKTALFAVLRQCMEQRKPVALENEFVYPGGNSGWFKLSVQPAEEGIFVLSIDITEKKRIEAEMRNLARFPEDNPNPVIRASGDGQVLYANKPGREMLGISGEDGGTGALPAALRATVDRTINLNVKNNFEFTDRRGRIFLFSLSPNTAENHVNLYGSDITELKKTERKLAIEQTNLKAIFNGVNVGLLLLNEDSTIDRANDTILEWVNKKGSAITGIRPGNALGCIHAAGKKGALCGQMEFCRDCPLRRTFESALSTGEPVHGIEVEATLVINGKAAHFWFELNADPVVSGRRRQVIMAMNDITGRKAAEMALKENQRDLNRAQAVAHIGSWRLDTKKNELVWSEENHRIFGVPPGEPMAYETFLASVHPADRKYVDEKWTAALAGAPYDVEHRIVSGNEIRWVREKAELEFDPAGELLGGFGTTQDITERKRIQEALRQSEEKYKALAETSPDCIKLFDPEGRLLYINKAGLEEHGLKSIEEATDWDYFGCMVEKDRGKFRKTFEKALAGETSTIEIEHTPEGANRDVCLETMTPVRNKKGEVEAVYGVSRDISDLKKFDRAKTEFVSMASHQLRTPLTSAGFALELLLKSSKGKIDGDGLDYLKSAYKDIGFMTDLVNRLLNISRIEMGTFTDNPKDIELRPFLKEVAGNLGILAAKKSQRIIAEYADDIPGTMTVDPNIFRNILSNLISNAIKYTPEKGRIIVSAAAKDSGVVIGITDTGPGIPAEMQPKVFTKLYKAHEMLRTEGESSGLGLYIAKLFTEELGGRIWFESKENAGTTFYVYLPLNAKKQ</sequence>
<dbReference type="Pfam" id="PF00512">
    <property type="entry name" value="HisKA"/>
    <property type="match status" value="1"/>
</dbReference>
<dbReference type="AlphaFoldDB" id="A0A1F5SLV0"/>
<dbReference type="InterPro" id="IPR000700">
    <property type="entry name" value="PAS-assoc_C"/>
</dbReference>
<dbReference type="InterPro" id="IPR000014">
    <property type="entry name" value="PAS"/>
</dbReference>
<dbReference type="InterPro" id="IPR013656">
    <property type="entry name" value="PAS_4"/>
</dbReference>
<dbReference type="Pfam" id="PF02518">
    <property type="entry name" value="HATPase_c"/>
    <property type="match status" value="1"/>
</dbReference>
<feature type="domain" description="PAC" evidence="9">
    <location>
        <begin position="605"/>
        <end position="656"/>
    </location>
</feature>
<evidence type="ECO:0000313" key="10">
    <source>
        <dbReference type="EMBL" id="OGF27688.1"/>
    </source>
</evidence>
<dbReference type="InterPro" id="IPR035965">
    <property type="entry name" value="PAS-like_dom_sf"/>
</dbReference>
<protein>
    <recommendedName>
        <fullName evidence="2">histidine kinase</fullName>
        <ecNumber evidence="2">2.7.13.3</ecNumber>
    </recommendedName>
</protein>
<feature type="domain" description="PAS" evidence="8">
    <location>
        <begin position="782"/>
        <end position="853"/>
    </location>
</feature>
<dbReference type="EMBL" id="MFGB01000006">
    <property type="protein sequence ID" value="OGF27688.1"/>
    <property type="molecule type" value="Genomic_DNA"/>
</dbReference>
<evidence type="ECO:0000259" key="8">
    <source>
        <dbReference type="PROSITE" id="PS50112"/>
    </source>
</evidence>
<evidence type="ECO:0000256" key="4">
    <source>
        <dbReference type="ARBA" id="ARBA00022679"/>
    </source>
</evidence>
<feature type="domain" description="PAC" evidence="9">
    <location>
        <begin position="728"/>
        <end position="781"/>
    </location>
</feature>
<dbReference type="SMART" id="SM00388">
    <property type="entry name" value="HisKA"/>
    <property type="match status" value="1"/>
</dbReference>
<evidence type="ECO:0000256" key="2">
    <source>
        <dbReference type="ARBA" id="ARBA00012438"/>
    </source>
</evidence>
<feature type="transmembrane region" description="Helical" evidence="6">
    <location>
        <begin position="52"/>
        <end position="72"/>
    </location>
</feature>
<keyword evidence="6" id="KW-0812">Transmembrane</keyword>
<dbReference type="SMART" id="SM00387">
    <property type="entry name" value="HATPase_c"/>
    <property type="match status" value="1"/>
</dbReference>
<feature type="transmembrane region" description="Helical" evidence="6">
    <location>
        <begin position="214"/>
        <end position="235"/>
    </location>
</feature>
<dbReference type="Proteomes" id="UP000178367">
    <property type="component" value="Unassembled WGS sequence"/>
</dbReference>
<proteinExistence type="predicted"/>
<dbReference type="SUPFAM" id="SSF55785">
    <property type="entry name" value="PYP-like sensor domain (PAS domain)"/>
    <property type="match status" value="4"/>
</dbReference>
<dbReference type="PROSITE" id="PS50112">
    <property type="entry name" value="PAS"/>
    <property type="match status" value="2"/>
</dbReference>
<keyword evidence="4" id="KW-0808">Transferase</keyword>
<feature type="transmembrane region" description="Helical" evidence="6">
    <location>
        <begin position="183"/>
        <end position="202"/>
    </location>
</feature>
<accession>A0A1F5SLV0</accession>
<name>A0A1F5SLV0_9BACT</name>
<dbReference type="CDD" id="cd00082">
    <property type="entry name" value="HisKA"/>
    <property type="match status" value="1"/>
</dbReference>
<dbReference type="Pfam" id="PF17159">
    <property type="entry name" value="MASE3"/>
    <property type="match status" value="1"/>
</dbReference>
<evidence type="ECO:0000256" key="6">
    <source>
        <dbReference type="SAM" id="Phobius"/>
    </source>
</evidence>
<comment type="caution">
    <text evidence="10">The sequence shown here is derived from an EMBL/GenBank/DDBJ whole genome shotgun (WGS) entry which is preliminary data.</text>
</comment>
<dbReference type="Gene3D" id="2.10.70.100">
    <property type="match status" value="1"/>
</dbReference>
<reference evidence="10 11" key="1">
    <citation type="journal article" date="2016" name="Nat. Commun.">
        <title>Thousands of microbial genomes shed light on interconnected biogeochemical processes in an aquifer system.</title>
        <authorList>
            <person name="Anantharaman K."/>
            <person name="Brown C.T."/>
            <person name="Hug L.A."/>
            <person name="Sharon I."/>
            <person name="Castelle C.J."/>
            <person name="Probst A.J."/>
            <person name="Thomas B.C."/>
            <person name="Singh A."/>
            <person name="Wilkins M.J."/>
            <person name="Karaoz U."/>
            <person name="Brodie E.L."/>
            <person name="Williams K.H."/>
            <person name="Hubbard S.S."/>
            <person name="Banfield J.F."/>
        </authorList>
    </citation>
    <scope>NUCLEOTIDE SEQUENCE [LARGE SCALE GENOMIC DNA]</scope>
</reference>
<feature type="domain" description="PAC" evidence="9">
    <location>
        <begin position="853"/>
        <end position="907"/>
    </location>
</feature>
<dbReference type="PANTHER" id="PTHR43304:SF1">
    <property type="entry name" value="PAC DOMAIN-CONTAINING PROTEIN"/>
    <property type="match status" value="1"/>
</dbReference>
<dbReference type="Pfam" id="PF08447">
    <property type="entry name" value="PAS_3"/>
    <property type="match status" value="1"/>
</dbReference>
<dbReference type="InterPro" id="IPR005467">
    <property type="entry name" value="His_kinase_dom"/>
</dbReference>
<dbReference type="STRING" id="1797994.A2227_03870"/>
<evidence type="ECO:0000256" key="3">
    <source>
        <dbReference type="ARBA" id="ARBA00022553"/>
    </source>
</evidence>
<dbReference type="Gene3D" id="3.30.565.10">
    <property type="entry name" value="Histidine kinase-like ATPase, C-terminal domain"/>
    <property type="match status" value="1"/>
</dbReference>
<dbReference type="Gene3D" id="1.10.287.130">
    <property type="match status" value="1"/>
</dbReference>
<dbReference type="InterPro" id="IPR001610">
    <property type="entry name" value="PAC"/>
</dbReference>
<feature type="transmembrane region" description="Helical" evidence="6">
    <location>
        <begin position="123"/>
        <end position="142"/>
    </location>
</feature>
<dbReference type="InterPro" id="IPR004358">
    <property type="entry name" value="Sig_transdc_His_kin-like_C"/>
</dbReference>
<dbReference type="SUPFAM" id="SSF55874">
    <property type="entry name" value="ATPase domain of HSP90 chaperone/DNA topoisomerase II/histidine kinase"/>
    <property type="match status" value="1"/>
</dbReference>
<dbReference type="PROSITE" id="PS50109">
    <property type="entry name" value="HIS_KIN"/>
    <property type="match status" value="1"/>
</dbReference>
<dbReference type="FunFam" id="3.30.565.10:FF:000006">
    <property type="entry name" value="Sensor histidine kinase WalK"/>
    <property type="match status" value="1"/>
</dbReference>
<dbReference type="PANTHER" id="PTHR43304">
    <property type="entry name" value="PHYTOCHROME-LIKE PROTEIN CPH1"/>
    <property type="match status" value="1"/>
</dbReference>
<evidence type="ECO:0000256" key="5">
    <source>
        <dbReference type="ARBA" id="ARBA00022777"/>
    </source>
</evidence>
<keyword evidence="6" id="KW-0472">Membrane</keyword>
<dbReference type="GO" id="GO:0000155">
    <property type="term" value="F:phosphorelay sensor kinase activity"/>
    <property type="evidence" value="ECO:0007669"/>
    <property type="project" value="InterPro"/>
</dbReference>
<dbReference type="SMART" id="SM00086">
    <property type="entry name" value="PAC"/>
    <property type="match status" value="4"/>
</dbReference>
<gene>
    <name evidence="10" type="ORF">A2227_03870</name>
</gene>
<dbReference type="InterPro" id="IPR036097">
    <property type="entry name" value="HisK_dim/P_sf"/>
</dbReference>
<organism evidence="10 11">
    <name type="scientific">Candidatus Falkowbacteria bacterium RIFOXYA2_FULL_47_19</name>
    <dbReference type="NCBI Taxonomy" id="1797994"/>
    <lineage>
        <taxon>Bacteria</taxon>
        <taxon>Candidatus Falkowiibacteriota</taxon>
    </lineage>
</organism>
<keyword evidence="3" id="KW-0597">Phosphoprotein</keyword>
<dbReference type="InterPro" id="IPR033425">
    <property type="entry name" value="MASE3"/>
</dbReference>
<dbReference type="InterPro" id="IPR003661">
    <property type="entry name" value="HisK_dim/P_dom"/>
</dbReference>
<evidence type="ECO:0000313" key="11">
    <source>
        <dbReference type="Proteomes" id="UP000178367"/>
    </source>
</evidence>
<dbReference type="InterPro" id="IPR013655">
    <property type="entry name" value="PAS_fold_3"/>
</dbReference>
<dbReference type="CDD" id="cd00130">
    <property type="entry name" value="PAS"/>
    <property type="match status" value="2"/>
</dbReference>
<dbReference type="Pfam" id="PF13188">
    <property type="entry name" value="PAS_8"/>
    <property type="match status" value="1"/>
</dbReference>
<feature type="transmembrane region" description="Helical" evidence="6">
    <location>
        <begin position="28"/>
        <end position="46"/>
    </location>
</feature>
<evidence type="ECO:0000259" key="9">
    <source>
        <dbReference type="PROSITE" id="PS50113"/>
    </source>
</evidence>
<dbReference type="InterPro" id="IPR003594">
    <property type="entry name" value="HATPase_dom"/>
</dbReference>
<feature type="domain" description="Histidine kinase" evidence="7">
    <location>
        <begin position="911"/>
        <end position="1131"/>
    </location>
</feature>
<dbReference type="PRINTS" id="PR00344">
    <property type="entry name" value="BCTRLSENSOR"/>
</dbReference>
<keyword evidence="5" id="KW-0418">Kinase</keyword>
<comment type="catalytic activity">
    <reaction evidence="1">
        <text>ATP + protein L-histidine = ADP + protein N-phospho-L-histidine.</text>
        <dbReference type="EC" id="2.7.13.3"/>
    </reaction>
</comment>
<dbReference type="Gene3D" id="3.30.450.20">
    <property type="entry name" value="PAS domain"/>
    <property type="match status" value="4"/>
</dbReference>
<dbReference type="NCBIfam" id="TIGR00229">
    <property type="entry name" value="sensory_box"/>
    <property type="match status" value="2"/>
</dbReference>
<dbReference type="InterPro" id="IPR052162">
    <property type="entry name" value="Sensor_kinase/Photoreceptor"/>
</dbReference>
<dbReference type="SUPFAM" id="SSF47384">
    <property type="entry name" value="Homodimeric domain of signal transducing histidine kinase"/>
    <property type="match status" value="1"/>
</dbReference>
<dbReference type="Pfam" id="PF13426">
    <property type="entry name" value="PAS_9"/>
    <property type="match status" value="1"/>
</dbReference>